<accession>A0ABW2RR97</accession>
<dbReference type="InterPro" id="IPR050679">
    <property type="entry name" value="Bact_HTH_transcr_reg"/>
</dbReference>
<dbReference type="SUPFAM" id="SSF64288">
    <property type="entry name" value="Chorismate lyase-like"/>
    <property type="match status" value="1"/>
</dbReference>
<gene>
    <name evidence="5" type="ORF">ACFQNG_20855</name>
</gene>
<dbReference type="Proteomes" id="UP001596500">
    <property type="component" value="Unassembled WGS sequence"/>
</dbReference>
<dbReference type="InterPro" id="IPR036390">
    <property type="entry name" value="WH_DNA-bd_sf"/>
</dbReference>
<dbReference type="Pfam" id="PF00392">
    <property type="entry name" value="GntR"/>
    <property type="match status" value="1"/>
</dbReference>
<dbReference type="CDD" id="cd07377">
    <property type="entry name" value="WHTH_GntR"/>
    <property type="match status" value="1"/>
</dbReference>
<dbReference type="SMART" id="SM00866">
    <property type="entry name" value="UTRA"/>
    <property type="match status" value="1"/>
</dbReference>
<dbReference type="SUPFAM" id="SSF46785">
    <property type="entry name" value="Winged helix' DNA-binding domain"/>
    <property type="match status" value="1"/>
</dbReference>
<evidence type="ECO:0000256" key="1">
    <source>
        <dbReference type="ARBA" id="ARBA00023015"/>
    </source>
</evidence>
<comment type="caution">
    <text evidence="5">The sequence shown here is derived from an EMBL/GenBank/DDBJ whole genome shotgun (WGS) entry which is preliminary data.</text>
</comment>
<reference evidence="6" key="1">
    <citation type="journal article" date="2019" name="Int. J. Syst. Evol. Microbiol.">
        <title>The Global Catalogue of Microorganisms (GCM) 10K type strain sequencing project: providing services to taxonomists for standard genome sequencing and annotation.</title>
        <authorList>
            <consortium name="The Broad Institute Genomics Platform"/>
            <consortium name="The Broad Institute Genome Sequencing Center for Infectious Disease"/>
            <person name="Wu L."/>
            <person name="Ma J."/>
        </authorList>
    </citation>
    <scope>NUCLEOTIDE SEQUENCE [LARGE SCALE GENOMIC DNA]</scope>
    <source>
        <strain evidence="6">CGMCC 1.12942</strain>
    </source>
</reference>
<keyword evidence="6" id="KW-1185">Reference proteome</keyword>
<dbReference type="RefSeq" id="WP_379867844.1">
    <property type="nucleotide sequence ID" value="NZ_JBHTBW010000087.1"/>
</dbReference>
<protein>
    <submittedName>
        <fullName evidence="5">GntR family transcriptional regulator</fullName>
    </submittedName>
</protein>
<dbReference type="PANTHER" id="PTHR44846:SF1">
    <property type="entry name" value="MANNOSYL-D-GLYCERATE TRANSPORT_METABOLISM SYSTEM REPRESSOR MNGR-RELATED"/>
    <property type="match status" value="1"/>
</dbReference>
<dbReference type="Gene3D" id="1.10.10.10">
    <property type="entry name" value="Winged helix-like DNA-binding domain superfamily/Winged helix DNA-binding domain"/>
    <property type="match status" value="1"/>
</dbReference>
<proteinExistence type="predicted"/>
<evidence type="ECO:0000259" key="4">
    <source>
        <dbReference type="PROSITE" id="PS50949"/>
    </source>
</evidence>
<dbReference type="InterPro" id="IPR011663">
    <property type="entry name" value="UTRA"/>
</dbReference>
<keyword evidence="3" id="KW-0804">Transcription</keyword>
<feature type="domain" description="HTH gntR-type" evidence="4">
    <location>
        <begin position="1"/>
        <end position="70"/>
    </location>
</feature>
<keyword evidence="1" id="KW-0805">Transcription regulation</keyword>
<dbReference type="InterPro" id="IPR036388">
    <property type="entry name" value="WH-like_DNA-bd_sf"/>
</dbReference>
<dbReference type="PANTHER" id="PTHR44846">
    <property type="entry name" value="MANNOSYL-D-GLYCERATE TRANSPORT/METABOLISM SYSTEM REPRESSOR MNGR-RELATED"/>
    <property type="match status" value="1"/>
</dbReference>
<dbReference type="EMBL" id="JBHTBW010000087">
    <property type="protein sequence ID" value="MFC7443513.1"/>
    <property type="molecule type" value="Genomic_DNA"/>
</dbReference>
<name>A0ABW2RR97_9BACL</name>
<sequence>MAKWEEIYEDLKERILSGKMPPGSSFPSNLDLLQEYGARSTLTIQQAVNQLIKEGLVVSQGKRGKHAKRTVRVIPTRSVNYRRGGFSQEFGQIASKNVLELRILDQKKDIPEALQSEVSTPALFYHTEQLLNGQLVAVSKAYIPSLVPTQDLYKLMKQANASLYGSLEYLGFKPVSCEENLICDFASKEEREALRLPKNSNIPVVRLTRKTYDANKQLVEICPLIYRADVYEFAYQFDF</sequence>
<evidence type="ECO:0000313" key="6">
    <source>
        <dbReference type="Proteomes" id="UP001596500"/>
    </source>
</evidence>
<dbReference type="InterPro" id="IPR000524">
    <property type="entry name" value="Tscrpt_reg_HTH_GntR"/>
</dbReference>
<evidence type="ECO:0000256" key="3">
    <source>
        <dbReference type="ARBA" id="ARBA00023163"/>
    </source>
</evidence>
<keyword evidence="2" id="KW-0238">DNA-binding</keyword>
<evidence type="ECO:0000256" key="2">
    <source>
        <dbReference type="ARBA" id="ARBA00023125"/>
    </source>
</evidence>
<evidence type="ECO:0000313" key="5">
    <source>
        <dbReference type="EMBL" id="MFC7443513.1"/>
    </source>
</evidence>
<dbReference type="InterPro" id="IPR028978">
    <property type="entry name" value="Chorismate_lyase_/UTRA_dom_sf"/>
</dbReference>
<organism evidence="5 6">
    <name type="scientific">Laceyella putida</name>
    <dbReference type="NCBI Taxonomy" id="110101"/>
    <lineage>
        <taxon>Bacteria</taxon>
        <taxon>Bacillati</taxon>
        <taxon>Bacillota</taxon>
        <taxon>Bacilli</taxon>
        <taxon>Bacillales</taxon>
        <taxon>Thermoactinomycetaceae</taxon>
        <taxon>Laceyella</taxon>
    </lineage>
</organism>
<dbReference type="PROSITE" id="PS50949">
    <property type="entry name" value="HTH_GNTR"/>
    <property type="match status" value="1"/>
</dbReference>
<dbReference type="Gene3D" id="3.40.1410.10">
    <property type="entry name" value="Chorismate lyase-like"/>
    <property type="match status" value="1"/>
</dbReference>
<dbReference type="SMART" id="SM00345">
    <property type="entry name" value="HTH_GNTR"/>
    <property type="match status" value="1"/>
</dbReference>
<dbReference type="Pfam" id="PF07702">
    <property type="entry name" value="UTRA"/>
    <property type="match status" value="1"/>
</dbReference>